<dbReference type="PANTHER" id="PTHR24189:SF50">
    <property type="entry name" value="ANKYRIN REPEAT AND SOCS BOX PROTEIN 2"/>
    <property type="match status" value="1"/>
</dbReference>
<sequence length="194" mass="21050">MVRMLAGHGADIDKRGRIHESSPLDLASEEAVRLPCMRTLLDIGADVNARDKNGKTPLLHALASSDGLTVHNIENIRLLPQRGSDVHAATLDGETAVSSLVFLVKEALEGSVEDAAEIGRFCLRATWLLLAHGADTSCCLAPDGEEDGEPSLTLTSLEHFDRIFPLAVLLRQSGASFHCSHHRDSCWTGYRLVF</sequence>
<dbReference type="Gene3D" id="1.25.40.20">
    <property type="entry name" value="Ankyrin repeat-containing domain"/>
    <property type="match status" value="1"/>
</dbReference>
<keyword evidence="1" id="KW-0677">Repeat</keyword>
<dbReference type="SUPFAM" id="SSF48403">
    <property type="entry name" value="Ankyrin repeat"/>
    <property type="match status" value="1"/>
</dbReference>
<name>A0AAN8L7M3_9TELE</name>
<dbReference type="InterPro" id="IPR050745">
    <property type="entry name" value="Multifunctional_regulatory"/>
</dbReference>
<dbReference type="EMBL" id="JAGTTL010000021">
    <property type="protein sequence ID" value="KAK6306474.1"/>
    <property type="molecule type" value="Genomic_DNA"/>
</dbReference>
<accession>A0AAN8L7M3</accession>
<dbReference type="Pfam" id="PF13637">
    <property type="entry name" value="Ank_4"/>
    <property type="match status" value="1"/>
</dbReference>
<organism evidence="4 5">
    <name type="scientific">Coregonus suidteri</name>
    <dbReference type="NCBI Taxonomy" id="861788"/>
    <lineage>
        <taxon>Eukaryota</taxon>
        <taxon>Metazoa</taxon>
        <taxon>Chordata</taxon>
        <taxon>Craniata</taxon>
        <taxon>Vertebrata</taxon>
        <taxon>Euteleostomi</taxon>
        <taxon>Actinopterygii</taxon>
        <taxon>Neopterygii</taxon>
        <taxon>Teleostei</taxon>
        <taxon>Protacanthopterygii</taxon>
        <taxon>Salmoniformes</taxon>
        <taxon>Salmonidae</taxon>
        <taxon>Coregoninae</taxon>
        <taxon>Coregonus</taxon>
    </lineage>
</organism>
<gene>
    <name evidence="4" type="ORF">J4Q44_G00233990</name>
</gene>
<evidence type="ECO:0000256" key="3">
    <source>
        <dbReference type="PROSITE-ProRule" id="PRU00023"/>
    </source>
</evidence>
<evidence type="ECO:0000256" key="1">
    <source>
        <dbReference type="ARBA" id="ARBA00022737"/>
    </source>
</evidence>
<dbReference type="InterPro" id="IPR036770">
    <property type="entry name" value="Ankyrin_rpt-contain_sf"/>
</dbReference>
<feature type="repeat" description="ANK" evidence="3">
    <location>
        <begin position="19"/>
        <end position="52"/>
    </location>
</feature>
<dbReference type="AlphaFoldDB" id="A0AAN8L7M3"/>
<reference evidence="4 5" key="1">
    <citation type="submission" date="2021-04" db="EMBL/GenBank/DDBJ databases">
        <authorList>
            <person name="De Guttry C."/>
            <person name="Zahm M."/>
            <person name="Klopp C."/>
            <person name="Cabau C."/>
            <person name="Louis A."/>
            <person name="Berthelot C."/>
            <person name="Parey E."/>
            <person name="Roest Crollius H."/>
            <person name="Montfort J."/>
            <person name="Robinson-Rechavi M."/>
            <person name="Bucao C."/>
            <person name="Bouchez O."/>
            <person name="Gislard M."/>
            <person name="Lluch J."/>
            <person name="Milhes M."/>
            <person name="Lampietro C."/>
            <person name="Lopez Roques C."/>
            <person name="Donnadieu C."/>
            <person name="Braasch I."/>
            <person name="Desvignes T."/>
            <person name="Postlethwait J."/>
            <person name="Bobe J."/>
            <person name="Wedekind C."/>
            <person name="Guiguen Y."/>
        </authorList>
    </citation>
    <scope>NUCLEOTIDE SEQUENCE [LARGE SCALE GENOMIC DNA]</scope>
    <source>
        <strain evidence="4">Cs_M1</strain>
        <tissue evidence="4">Blood</tissue>
    </source>
</reference>
<evidence type="ECO:0000313" key="5">
    <source>
        <dbReference type="Proteomes" id="UP001356427"/>
    </source>
</evidence>
<protein>
    <submittedName>
        <fullName evidence="4">Uncharacterized protein</fullName>
    </submittedName>
</protein>
<dbReference type="PROSITE" id="PS50088">
    <property type="entry name" value="ANK_REPEAT"/>
    <property type="match status" value="1"/>
</dbReference>
<dbReference type="SMART" id="SM00248">
    <property type="entry name" value="ANK"/>
    <property type="match status" value="2"/>
</dbReference>
<proteinExistence type="predicted"/>
<dbReference type="Proteomes" id="UP001356427">
    <property type="component" value="Unassembled WGS sequence"/>
</dbReference>
<dbReference type="PANTHER" id="PTHR24189">
    <property type="entry name" value="MYOTROPHIN"/>
    <property type="match status" value="1"/>
</dbReference>
<evidence type="ECO:0000313" key="4">
    <source>
        <dbReference type="EMBL" id="KAK6306474.1"/>
    </source>
</evidence>
<evidence type="ECO:0000256" key="2">
    <source>
        <dbReference type="ARBA" id="ARBA00023043"/>
    </source>
</evidence>
<dbReference type="InterPro" id="IPR002110">
    <property type="entry name" value="Ankyrin_rpt"/>
</dbReference>
<keyword evidence="2 3" id="KW-0040">ANK repeat</keyword>
<comment type="caution">
    <text evidence="4">The sequence shown here is derived from an EMBL/GenBank/DDBJ whole genome shotgun (WGS) entry which is preliminary data.</text>
</comment>
<keyword evidence="5" id="KW-1185">Reference proteome</keyword>